<protein>
    <submittedName>
        <fullName evidence="1">Uncharacterized protein</fullName>
    </submittedName>
</protein>
<dbReference type="Proteomes" id="UP000594638">
    <property type="component" value="Unassembled WGS sequence"/>
</dbReference>
<sequence>MGGNSRAALEIVACDMTGGRAAFAEKNHFFFPIDEARSRTKLRSAGWADQLCIAMRARRLPISSCCSLVESPSGSRKFNGNETVAASALELANLLCVPLARTALRVRFACELNPLRPCGGSAGELVTQLARLRPPPKPLGLVR</sequence>
<dbReference type="EMBL" id="CACTIH010007260">
    <property type="protein sequence ID" value="CAA3006471.1"/>
    <property type="molecule type" value="Genomic_DNA"/>
</dbReference>
<name>A0A8S0TM91_OLEEU</name>
<organism evidence="1 2">
    <name type="scientific">Olea europaea subsp. europaea</name>
    <dbReference type="NCBI Taxonomy" id="158383"/>
    <lineage>
        <taxon>Eukaryota</taxon>
        <taxon>Viridiplantae</taxon>
        <taxon>Streptophyta</taxon>
        <taxon>Embryophyta</taxon>
        <taxon>Tracheophyta</taxon>
        <taxon>Spermatophyta</taxon>
        <taxon>Magnoliopsida</taxon>
        <taxon>eudicotyledons</taxon>
        <taxon>Gunneridae</taxon>
        <taxon>Pentapetalae</taxon>
        <taxon>asterids</taxon>
        <taxon>lamiids</taxon>
        <taxon>Lamiales</taxon>
        <taxon>Oleaceae</taxon>
        <taxon>Oleeae</taxon>
        <taxon>Olea</taxon>
    </lineage>
</organism>
<comment type="caution">
    <text evidence="1">The sequence shown here is derived from an EMBL/GenBank/DDBJ whole genome shotgun (WGS) entry which is preliminary data.</text>
</comment>
<keyword evidence="2" id="KW-1185">Reference proteome</keyword>
<accession>A0A8S0TM91</accession>
<evidence type="ECO:0000313" key="1">
    <source>
        <dbReference type="EMBL" id="CAA3006471.1"/>
    </source>
</evidence>
<proteinExistence type="predicted"/>
<dbReference type="Gramene" id="OE9A036735T1">
    <property type="protein sequence ID" value="OE9A036735C1"/>
    <property type="gene ID" value="OE9A036735"/>
</dbReference>
<reference evidence="1 2" key="1">
    <citation type="submission" date="2019-12" db="EMBL/GenBank/DDBJ databases">
        <authorList>
            <person name="Alioto T."/>
            <person name="Alioto T."/>
            <person name="Gomez Garrido J."/>
        </authorList>
    </citation>
    <scope>NUCLEOTIDE SEQUENCE [LARGE SCALE GENOMIC DNA]</scope>
</reference>
<evidence type="ECO:0000313" key="2">
    <source>
        <dbReference type="Proteomes" id="UP000594638"/>
    </source>
</evidence>
<dbReference type="AlphaFoldDB" id="A0A8S0TM91"/>
<gene>
    <name evidence="1" type="ORF">OLEA9_A036735</name>
</gene>